<comment type="caution">
    <text evidence="2">The sequence shown here is derived from an EMBL/GenBank/DDBJ whole genome shotgun (WGS) entry which is preliminary data.</text>
</comment>
<accession>A0A1G2E5Q7</accession>
<dbReference type="PROSITE" id="PS00716">
    <property type="entry name" value="SIGMA70_2"/>
    <property type="match status" value="1"/>
</dbReference>
<dbReference type="EMBL" id="MHMA01000007">
    <property type="protein sequence ID" value="OGZ20581.1"/>
    <property type="molecule type" value="Genomic_DNA"/>
</dbReference>
<dbReference type="InterPro" id="IPR013324">
    <property type="entry name" value="RNA_pol_sigma_r3/r4-like"/>
</dbReference>
<dbReference type="GO" id="GO:0003700">
    <property type="term" value="F:DNA-binding transcription factor activity"/>
    <property type="evidence" value="ECO:0007669"/>
    <property type="project" value="InterPro"/>
</dbReference>
<sequence length="317" mass="36524">MKFNVQTICHSALLKGLPSRTEDVLERRFGLRGERETLEEIGAKYGITRERVRQIQDDGLMILRKRAQSPECQKIFKAFAQELKNSGSLRKEDILLSDLGEGYENYVYFLLTISGQFQRFSETEDFYAFWATDKNAFKNASKALNSFIAELQKKHQPTFLPNFCLASYAEISKKVLKGSENLYGLREWPEINPRGIKDRAFIVLKKTQKPLHFSEVATLIGHGALRQTVHNELIKDQRFVLVGRGLYALKEWGYEPGIVREVIANVLKEAKKPMGKDMVVDRVLTQRLVKPNTILLNLQNKKYFLKTSEGKYTVREV</sequence>
<dbReference type="PANTHER" id="PTHR30603:SF47">
    <property type="entry name" value="RNA POLYMERASE SIGMA FACTOR SIGD, CHLOROPLASTIC"/>
    <property type="match status" value="1"/>
</dbReference>
<reference evidence="2 3" key="1">
    <citation type="journal article" date="2016" name="Nat. Commun.">
        <title>Thousands of microbial genomes shed light on interconnected biogeochemical processes in an aquifer system.</title>
        <authorList>
            <person name="Anantharaman K."/>
            <person name="Brown C.T."/>
            <person name="Hug L.A."/>
            <person name="Sharon I."/>
            <person name="Castelle C.J."/>
            <person name="Probst A.J."/>
            <person name="Thomas B.C."/>
            <person name="Singh A."/>
            <person name="Wilkins M.J."/>
            <person name="Karaoz U."/>
            <person name="Brodie E.L."/>
            <person name="Williams K.H."/>
            <person name="Hubbard S.S."/>
            <person name="Banfield J.F."/>
        </authorList>
    </citation>
    <scope>NUCLEOTIDE SEQUENCE [LARGE SCALE GENOMIC DNA]</scope>
</reference>
<dbReference type="Gene3D" id="1.10.10.10">
    <property type="entry name" value="Winged helix-like DNA-binding domain superfamily/Winged helix DNA-binding domain"/>
    <property type="match status" value="1"/>
</dbReference>
<dbReference type="Proteomes" id="UP000178721">
    <property type="component" value="Unassembled WGS sequence"/>
</dbReference>
<dbReference type="Gene3D" id="1.10.10.1250">
    <property type="entry name" value="RNA polymerase, subunit delta, N-terminal domain"/>
    <property type="match status" value="1"/>
</dbReference>
<dbReference type="SUPFAM" id="SSF88659">
    <property type="entry name" value="Sigma3 and sigma4 domains of RNA polymerase sigma factors"/>
    <property type="match status" value="1"/>
</dbReference>
<name>A0A1G2E5Q7_9BACT</name>
<evidence type="ECO:0000259" key="1">
    <source>
        <dbReference type="PROSITE" id="PS00716"/>
    </source>
</evidence>
<dbReference type="InterPro" id="IPR036388">
    <property type="entry name" value="WH-like_DNA-bd_sf"/>
</dbReference>
<dbReference type="Pfam" id="PF04545">
    <property type="entry name" value="Sigma70_r4"/>
    <property type="match status" value="1"/>
</dbReference>
<evidence type="ECO:0000313" key="2">
    <source>
        <dbReference type="EMBL" id="OGZ20581.1"/>
    </source>
</evidence>
<dbReference type="PRINTS" id="PR00046">
    <property type="entry name" value="SIGMA70FCT"/>
</dbReference>
<dbReference type="InterPro" id="IPR038087">
    <property type="entry name" value="RNAP_delta_N_dom_sf"/>
</dbReference>
<dbReference type="AlphaFoldDB" id="A0A1G2E5Q7"/>
<proteinExistence type="predicted"/>
<dbReference type="InterPro" id="IPR050239">
    <property type="entry name" value="Sigma-70_RNA_pol_init_factors"/>
</dbReference>
<dbReference type="PANTHER" id="PTHR30603">
    <property type="entry name" value="RNA POLYMERASE SIGMA FACTOR RPO"/>
    <property type="match status" value="1"/>
</dbReference>
<dbReference type="GO" id="GO:0006352">
    <property type="term" value="P:DNA-templated transcription initiation"/>
    <property type="evidence" value="ECO:0007669"/>
    <property type="project" value="InterPro"/>
</dbReference>
<dbReference type="InterPro" id="IPR000943">
    <property type="entry name" value="RNA_pol_sigma70"/>
</dbReference>
<feature type="domain" description="RNA polymerase sigma-70" evidence="1">
    <location>
        <begin position="37"/>
        <end position="63"/>
    </location>
</feature>
<dbReference type="InterPro" id="IPR007630">
    <property type="entry name" value="RNA_pol_sigma70_r4"/>
</dbReference>
<gene>
    <name evidence="2" type="ORF">A2654_02495</name>
</gene>
<evidence type="ECO:0000313" key="3">
    <source>
        <dbReference type="Proteomes" id="UP000178721"/>
    </source>
</evidence>
<protein>
    <recommendedName>
        <fullName evidence="1">RNA polymerase sigma-70 domain-containing protein</fullName>
    </recommendedName>
</protein>
<organism evidence="2 3">
    <name type="scientific">Candidatus Nealsonbacteria bacterium RIFCSPHIGHO2_01_FULL_43_31</name>
    <dbReference type="NCBI Taxonomy" id="1801665"/>
    <lineage>
        <taxon>Bacteria</taxon>
        <taxon>Candidatus Nealsoniibacteriota</taxon>
    </lineage>
</organism>